<evidence type="ECO:0000313" key="10">
    <source>
        <dbReference type="Proteomes" id="UP000663834"/>
    </source>
</evidence>
<organism evidence="3 10">
    <name type="scientific">Rotaria magnacalcarata</name>
    <dbReference type="NCBI Taxonomy" id="392030"/>
    <lineage>
        <taxon>Eukaryota</taxon>
        <taxon>Metazoa</taxon>
        <taxon>Spiralia</taxon>
        <taxon>Gnathifera</taxon>
        <taxon>Rotifera</taxon>
        <taxon>Eurotatoria</taxon>
        <taxon>Bdelloidea</taxon>
        <taxon>Philodinida</taxon>
        <taxon>Philodinidae</taxon>
        <taxon>Rotaria</taxon>
    </lineage>
</organism>
<dbReference type="Proteomes" id="UP000663855">
    <property type="component" value="Unassembled WGS sequence"/>
</dbReference>
<dbReference type="EMBL" id="CAJNRF010016412">
    <property type="protein sequence ID" value="CAF2199228.1"/>
    <property type="molecule type" value="Genomic_DNA"/>
</dbReference>
<reference evidence="3" key="1">
    <citation type="submission" date="2021-02" db="EMBL/GenBank/DDBJ databases">
        <authorList>
            <person name="Nowell W R."/>
        </authorList>
    </citation>
    <scope>NUCLEOTIDE SEQUENCE</scope>
</reference>
<evidence type="ECO:0000313" key="11">
    <source>
        <dbReference type="Proteomes" id="UP000663866"/>
    </source>
</evidence>
<dbReference type="EMBL" id="CAJOBF010000761">
    <property type="protein sequence ID" value="CAF3865971.1"/>
    <property type="molecule type" value="Genomic_DNA"/>
</dbReference>
<accession>A0A815F2J4</accession>
<dbReference type="AlphaFoldDB" id="A0A815F2J4"/>
<dbReference type="Proteomes" id="UP000663856">
    <property type="component" value="Unassembled WGS sequence"/>
</dbReference>
<evidence type="ECO:0000313" key="7">
    <source>
        <dbReference type="EMBL" id="CAF3865971.1"/>
    </source>
</evidence>
<gene>
    <name evidence="2" type="ORF">CJN711_LOCUS14786</name>
    <name evidence="3" type="ORF">KQP761_LOCUS5823</name>
    <name evidence="4" type="ORF">MBJ925_LOCUS2496</name>
    <name evidence="8" type="ORF">OVN521_LOCUS7785</name>
    <name evidence="9" type="ORF">SMN809_LOCUS11397</name>
    <name evidence="7" type="ORF">UXM345_LOCUS8648</name>
    <name evidence="6" type="ORF">WKI299_LOCUS34404</name>
    <name evidence="5" type="ORF">XDN619_LOCUS8234</name>
</gene>
<evidence type="ECO:0000313" key="8">
    <source>
        <dbReference type="EMBL" id="CAF3868409.1"/>
    </source>
</evidence>
<dbReference type="EMBL" id="CAJOBG010000872">
    <property type="protein sequence ID" value="CAF3868409.1"/>
    <property type="molecule type" value="Genomic_DNA"/>
</dbReference>
<comment type="caution">
    <text evidence="3">The sequence shown here is derived from an EMBL/GenBank/DDBJ whole genome shotgun (WGS) entry which is preliminary data.</text>
</comment>
<dbReference type="EMBL" id="CAJNRG010002577">
    <property type="protein sequence ID" value="CAF2049288.1"/>
    <property type="molecule type" value="Genomic_DNA"/>
</dbReference>
<dbReference type="EMBL" id="CAJOBI010004101">
    <property type="protein sequence ID" value="CAF3990982.1"/>
    <property type="molecule type" value="Genomic_DNA"/>
</dbReference>
<keyword evidence="1" id="KW-0175">Coiled coil</keyword>
<dbReference type="Proteomes" id="UP000663866">
    <property type="component" value="Unassembled WGS sequence"/>
</dbReference>
<dbReference type="EMBL" id="CAJNOV010006718">
    <property type="protein sequence ID" value="CAF1256993.1"/>
    <property type="molecule type" value="Genomic_DNA"/>
</dbReference>
<keyword evidence="11" id="KW-1185">Reference proteome</keyword>
<dbReference type="Proteomes" id="UP000676336">
    <property type="component" value="Unassembled WGS sequence"/>
</dbReference>
<evidence type="ECO:0000313" key="9">
    <source>
        <dbReference type="EMBL" id="CAF3990982.1"/>
    </source>
</evidence>
<dbReference type="OrthoDB" id="9995076at2759"/>
<dbReference type="Proteomes" id="UP000663887">
    <property type="component" value="Unassembled WGS sequence"/>
</dbReference>
<evidence type="ECO:0000313" key="2">
    <source>
        <dbReference type="EMBL" id="CAF1256993.1"/>
    </source>
</evidence>
<protein>
    <submittedName>
        <fullName evidence="3">Uncharacterized protein</fullName>
    </submittedName>
</protein>
<evidence type="ECO:0000313" key="5">
    <source>
        <dbReference type="EMBL" id="CAF2049288.1"/>
    </source>
</evidence>
<feature type="coiled-coil region" evidence="1">
    <location>
        <begin position="135"/>
        <end position="187"/>
    </location>
</feature>
<evidence type="ECO:0000313" key="4">
    <source>
        <dbReference type="EMBL" id="CAF1922951.1"/>
    </source>
</evidence>
<dbReference type="Proteomes" id="UP000663842">
    <property type="component" value="Unassembled WGS sequence"/>
</dbReference>
<evidence type="ECO:0000313" key="6">
    <source>
        <dbReference type="EMBL" id="CAF2199228.1"/>
    </source>
</evidence>
<evidence type="ECO:0000313" key="3">
    <source>
        <dbReference type="EMBL" id="CAF1322685.1"/>
    </source>
</evidence>
<dbReference type="EMBL" id="CAJNRE010000159">
    <property type="protein sequence ID" value="CAF1922951.1"/>
    <property type="molecule type" value="Genomic_DNA"/>
</dbReference>
<name>A0A815F2J4_9BILA</name>
<proteinExistence type="predicted"/>
<dbReference type="Proteomes" id="UP000663834">
    <property type="component" value="Unassembled WGS sequence"/>
</dbReference>
<dbReference type="Proteomes" id="UP000663824">
    <property type="component" value="Unassembled WGS sequence"/>
</dbReference>
<dbReference type="EMBL" id="CAJNOW010001628">
    <property type="protein sequence ID" value="CAF1322685.1"/>
    <property type="molecule type" value="Genomic_DNA"/>
</dbReference>
<sequence>MSLADSSVFNPEQLISNLQLLNSIGRLLEIDATQIDNGEIFLTKLRKLQNIYYGTQNRLDTFDVILPTIQQNYIEMTNLAKTLHEKQQKIINCQNQKFDEYESSRMTAMAETKFVENKLQSFDINAKPPVTHAQIEKLQKEIDNSRCEYEILKQKIAHWMPCDEPTIDSLTNKVESVRDELRAIEDEISMYVTDAFQMNKITSSE</sequence>
<evidence type="ECO:0000256" key="1">
    <source>
        <dbReference type="SAM" id="Coils"/>
    </source>
</evidence>